<feature type="compositionally biased region" description="Polar residues" evidence="7">
    <location>
        <begin position="1"/>
        <end position="18"/>
    </location>
</feature>
<comment type="similarity">
    <text evidence="2">Belongs to the polycystin family.</text>
</comment>
<feature type="region of interest" description="Disordered" evidence="7">
    <location>
        <begin position="819"/>
        <end position="933"/>
    </location>
</feature>
<feature type="transmembrane region" description="Helical" evidence="8">
    <location>
        <begin position="542"/>
        <end position="561"/>
    </location>
</feature>
<reference evidence="11" key="1">
    <citation type="journal article" date="2019" name="bioRxiv">
        <title>The Genome of the Zebra Mussel, Dreissena polymorpha: A Resource for Invasive Species Research.</title>
        <authorList>
            <person name="McCartney M.A."/>
            <person name="Auch B."/>
            <person name="Kono T."/>
            <person name="Mallez S."/>
            <person name="Zhang Y."/>
            <person name="Obille A."/>
            <person name="Becker A."/>
            <person name="Abrahante J.E."/>
            <person name="Garbe J."/>
            <person name="Badalamenti J.P."/>
            <person name="Herman A."/>
            <person name="Mangelson H."/>
            <person name="Liachko I."/>
            <person name="Sullivan S."/>
            <person name="Sone E.D."/>
            <person name="Koren S."/>
            <person name="Silverstein K.A.T."/>
            <person name="Beckman K.B."/>
            <person name="Gohl D.M."/>
        </authorList>
    </citation>
    <scope>NUCLEOTIDE SEQUENCE</scope>
    <source>
        <strain evidence="11">Duluth1</strain>
        <tissue evidence="11">Whole animal</tissue>
    </source>
</reference>
<keyword evidence="5 8" id="KW-0472">Membrane</keyword>
<protein>
    <submittedName>
        <fullName evidence="11">Uncharacterized protein</fullName>
    </submittedName>
</protein>
<evidence type="ECO:0000259" key="10">
    <source>
        <dbReference type="Pfam" id="PF20519"/>
    </source>
</evidence>
<dbReference type="PANTHER" id="PTHR10877">
    <property type="entry name" value="POLYCYSTIN FAMILY MEMBER"/>
    <property type="match status" value="1"/>
</dbReference>
<sequence>MKKRGSTLSQASSQQKFNPRSDPRINGNGSHWPKTRESLASRTSAGGSFSQRPGTTGVTAGLRPGYYSEMTMESHDVKMHAPKEKCTLPHWCVYIAYVICLMLSAFSTVMVVLYCFQFGYSESMQWLLALILSLVMSFLVIEPLKAFLIAVYVVAMMKSVEEDEDDDQIEIKPTFDNSNEKIKDEKFRPIGGFALVRAKEEGRRIHRMNIMIRQFVAYVFYLWLMMAIVYIHFSYNSYLMTKQVECDFFTPKTASGQNFSRIRSIEEFWDWTENVYTDSLYLKDTATDEEHGYLLGPARMRLIRGLTSKCQASNAAAHYGASTLTDRTCHGEGQYEEDTGTYTEGWNGSNSNGSWKHYSATQLGSTHKLGHVAIYPGGGYPMELGTTYHETLTIVQDLKDKGWVDLLTRAVIFEFALYSPGSDITAMVAMLVEFPLTGGAIASYEVQSEKLLWFEDGKVDPLMVLECILFLVCLYSWVHLTLQIRELGRQFFKDWWNYYEIATTLMTTVTVGMYIGCVVEATSTFNEFLANMTSFTNFERTAYIHVGTRYLQAWLLFLLMYKVVKQLRFVKFMKVYEETLSAAFSHLLGTGLIFLILLMVYAQVGYLLYGRVLAEFETVGHAANTLLVMIRGHFNFLPMLDHQETFTHFYVYSYYAFAYGIMVALVVAILQSTYHTIKSQQTFKASIEMQDHEMIEFMLKRFKLWAGIQKPKPAFRRVRFPGFPSISSRSSSSYSNRSSASEQTVPATVVEQEFSRVQLNSMMARLTPTWNAVLKRMEKLEVLENDEEVLVKKAENEMKDLNWKCRINELERQRKELLNWKNQPGGSSKAPSGEGATQPRQSVGKRGPNRDNTERKAPATVTGGATRDQPSGNPGDEQGATGGRRPLSYQGARLEGTTPGTRRASSQDKNTQDKNTLQKFLKSVKPSKAAWNK</sequence>
<evidence type="ECO:0000313" key="12">
    <source>
        <dbReference type="Proteomes" id="UP000828390"/>
    </source>
</evidence>
<dbReference type="GO" id="GO:0016020">
    <property type="term" value="C:membrane"/>
    <property type="evidence" value="ECO:0007669"/>
    <property type="project" value="UniProtKB-SubCell"/>
</dbReference>
<evidence type="ECO:0000259" key="9">
    <source>
        <dbReference type="Pfam" id="PF08016"/>
    </source>
</evidence>
<dbReference type="Proteomes" id="UP000828390">
    <property type="component" value="Unassembled WGS sequence"/>
</dbReference>
<evidence type="ECO:0000256" key="8">
    <source>
        <dbReference type="SAM" id="Phobius"/>
    </source>
</evidence>
<reference evidence="11" key="2">
    <citation type="submission" date="2020-11" db="EMBL/GenBank/DDBJ databases">
        <authorList>
            <person name="McCartney M.A."/>
            <person name="Auch B."/>
            <person name="Kono T."/>
            <person name="Mallez S."/>
            <person name="Becker A."/>
            <person name="Gohl D.M."/>
            <person name="Silverstein K.A.T."/>
            <person name="Koren S."/>
            <person name="Bechman K.B."/>
            <person name="Herman A."/>
            <person name="Abrahante J.E."/>
            <person name="Garbe J."/>
        </authorList>
    </citation>
    <scope>NUCLEOTIDE SEQUENCE</scope>
    <source>
        <strain evidence="11">Duluth1</strain>
        <tissue evidence="11">Whole animal</tissue>
    </source>
</reference>
<dbReference type="AlphaFoldDB" id="A0A9D4LSZ4"/>
<evidence type="ECO:0000256" key="6">
    <source>
        <dbReference type="SAM" id="Coils"/>
    </source>
</evidence>
<feature type="domain" description="Polycystin cation channel PKD1/PKD2" evidence="9">
    <location>
        <begin position="462"/>
        <end position="677"/>
    </location>
</feature>
<keyword evidence="6" id="KW-0175">Coiled coil</keyword>
<evidence type="ECO:0000256" key="1">
    <source>
        <dbReference type="ARBA" id="ARBA00004141"/>
    </source>
</evidence>
<comment type="subcellular location">
    <subcellularLocation>
        <location evidence="1">Membrane</location>
        <topology evidence="1">Multi-pass membrane protein</topology>
    </subcellularLocation>
</comment>
<feature type="transmembrane region" description="Helical" evidence="8">
    <location>
        <begin position="462"/>
        <end position="480"/>
    </location>
</feature>
<feature type="compositionally biased region" description="Polar residues" evidence="7">
    <location>
        <begin position="820"/>
        <end position="830"/>
    </location>
</feature>
<evidence type="ECO:0000313" key="11">
    <source>
        <dbReference type="EMBL" id="KAH3864143.1"/>
    </source>
</evidence>
<evidence type="ECO:0000256" key="2">
    <source>
        <dbReference type="ARBA" id="ARBA00007200"/>
    </source>
</evidence>
<feature type="compositionally biased region" description="Polar residues" evidence="7">
    <location>
        <begin position="40"/>
        <end position="58"/>
    </location>
</feature>
<dbReference type="InterPro" id="IPR046791">
    <property type="entry name" value="Polycystin_dom"/>
</dbReference>
<dbReference type="InterPro" id="IPR000434">
    <property type="entry name" value="PC1"/>
</dbReference>
<dbReference type="PANTHER" id="PTHR10877:SF194">
    <property type="entry name" value="LOCATION OF VULVA DEFECTIVE 1"/>
    <property type="match status" value="1"/>
</dbReference>
<feature type="compositionally biased region" description="Polar residues" evidence="7">
    <location>
        <begin position="898"/>
        <end position="918"/>
    </location>
</feature>
<feature type="transmembrane region" description="Helical" evidence="8">
    <location>
        <begin position="501"/>
        <end position="522"/>
    </location>
</feature>
<dbReference type="Gene3D" id="1.10.287.70">
    <property type="match status" value="1"/>
</dbReference>
<feature type="compositionally biased region" description="Basic and acidic residues" evidence="7">
    <location>
        <begin position="848"/>
        <end position="857"/>
    </location>
</feature>
<dbReference type="InterPro" id="IPR013122">
    <property type="entry name" value="PKD1_2_channel"/>
</dbReference>
<keyword evidence="4 8" id="KW-1133">Transmembrane helix</keyword>
<comment type="caution">
    <text evidence="11">The sequence shown here is derived from an EMBL/GenBank/DDBJ whole genome shotgun (WGS) entry which is preliminary data.</text>
</comment>
<dbReference type="Pfam" id="PF20519">
    <property type="entry name" value="Polycystin_dom"/>
    <property type="match status" value="1"/>
</dbReference>
<organism evidence="11 12">
    <name type="scientific">Dreissena polymorpha</name>
    <name type="common">Zebra mussel</name>
    <name type="synonym">Mytilus polymorpha</name>
    <dbReference type="NCBI Taxonomy" id="45954"/>
    <lineage>
        <taxon>Eukaryota</taxon>
        <taxon>Metazoa</taxon>
        <taxon>Spiralia</taxon>
        <taxon>Lophotrochozoa</taxon>
        <taxon>Mollusca</taxon>
        <taxon>Bivalvia</taxon>
        <taxon>Autobranchia</taxon>
        <taxon>Heteroconchia</taxon>
        <taxon>Euheterodonta</taxon>
        <taxon>Imparidentia</taxon>
        <taxon>Neoheterodontei</taxon>
        <taxon>Myida</taxon>
        <taxon>Dreissenoidea</taxon>
        <taxon>Dreissenidae</taxon>
        <taxon>Dreissena</taxon>
    </lineage>
</organism>
<dbReference type="PRINTS" id="PR00500">
    <property type="entry name" value="POLYCYSTIN1"/>
</dbReference>
<evidence type="ECO:0000256" key="5">
    <source>
        <dbReference type="ARBA" id="ARBA00023136"/>
    </source>
</evidence>
<dbReference type="Pfam" id="PF08016">
    <property type="entry name" value="PKD_channel"/>
    <property type="match status" value="1"/>
</dbReference>
<keyword evidence="12" id="KW-1185">Reference proteome</keyword>
<feature type="transmembrane region" description="Helical" evidence="8">
    <location>
        <begin position="582"/>
        <end position="602"/>
    </location>
</feature>
<dbReference type="EMBL" id="JAIWYP010000002">
    <property type="protein sequence ID" value="KAH3864143.1"/>
    <property type="molecule type" value="Genomic_DNA"/>
</dbReference>
<dbReference type="InterPro" id="IPR051223">
    <property type="entry name" value="Polycystin"/>
</dbReference>
<proteinExistence type="inferred from homology"/>
<feature type="region of interest" description="Disordered" evidence="7">
    <location>
        <begin position="1"/>
        <end position="60"/>
    </location>
</feature>
<feature type="transmembrane region" description="Helical" evidence="8">
    <location>
        <begin position="215"/>
        <end position="233"/>
    </location>
</feature>
<evidence type="ECO:0000256" key="4">
    <source>
        <dbReference type="ARBA" id="ARBA00022989"/>
    </source>
</evidence>
<feature type="transmembrane region" description="Helical" evidence="8">
    <location>
        <begin position="91"/>
        <end position="120"/>
    </location>
</feature>
<name>A0A9D4LSZ4_DREPO</name>
<evidence type="ECO:0000256" key="7">
    <source>
        <dbReference type="SAM" id="MobiDB-lite"/>
    </source>
</evidence>
<gene>
    <name evidence="11" type="ORF">DPMN_027157</name>
</gene>
<feature type="transmembrane region" description="Helical" evidence="8">
    <location>
        <begin position="649"/>
        <end position="670"/>
    </location>
</feature>
<dbReference type="GO" id="GO:0050982">
    <property type="term" value="P:detection of mechanical stimulus"/>
    <property type="evidence" value="ECO:0007669"/>
    <property type="project" value="TreeGrafter"/>
</dbReference>
<evidence type="ECO:0000256" key="3">
    <source>
        <dbReference type="ARBA" id="ARBA00022692"/>
    </source>
</evidence>
<keyword evidence="3 8" id="KW-0812">Transmembrane</keyword>
<accession>A0A9D4LSZ4</accession>
<dbReference type="GO" id="GO:0005262">
    <property type="term" value="F:calcium channel activity"/>
    <property type="evidence" value="ECO:0007669"/>
    <property type="project" value="TreeGrafter"/>
</dbReference>
<feature type="transmembrane region" description="Helical" evidence="8">
    <location>
        <begin position="126"/>
        <end position="154"/>
    </location>
</feature>
<feature type="domain" description="Polycystin" evidence="10">
    <location>
        <begin position="259"/>
        <end position="452"/>
    </location>
</feature>
<feature type="coiled-coil region" evidence="6">
    <location>
        <begin position="777"/>
        <end position="811"/>
    </location>
</feature>